<evidence type="ECO:0000313" key="8">
    <source>
        <dbReference type="EMBL" id="RJO76777.1"/>
    </source>
</evidence>
<dbReference type="GO" id="GO:0005886">
    <property type="term" value="C:plasma membrane"/>
    <property type="evidence" value="ECO:0007669"/>
    <property type="project" value="UniProtKB-SubCell"/>
</dbReference>
<keyword evidence="9" id="KW-1185">Reference proteome</keyword>
<dbReference type="EMBL" id="QZFU01000016">
    <property type="protein sequence ID" value="RJO76777.1"/>
    <property type="molecule type" value="Genomic_DNA"/>
</dbReference>
<dbReference type="RefSeq" id="WP_120039698.1">
    <property type="nucleotide sequence ID" value="NZ_QZFU01000016.1"/>
</dbReference>
<dbReference type="Gene3D" id="3.30.2030.20">
    <property type="match status" value="1"/>
</dbReference>
<evidence type="ECO:0000256" key="5">
    <source>
        <dbReference type="ARBA" id="ARBA00023139"/>
    </source>
</evidence>
<accession>A0A3A4KN58</accession>
<keyword evidence="4 7" id="KW-0472">Membrane</keyword>
<keyword evidence="5" id="KW-0564">Palmitate</keyword>
<evidence type="ECO:0000256" key="7">
    <source>
        <dbReference type="SAM" id="Phobius"/>
    </source>
</evidence>
<sequence length="207" mass="22646">MTRRFSAFQRVALGVAALGTAAMLLLIGWTVVNIHDPYPHTDAKETAEAAQRLRSLPPLEDAETELENIVQQVGAAATELIPGMKWQWNRELTRSYCTAPYDQTNGRISYLRHYYSDTPIPDEIWPQLIERVRVIVATVGATTPDIMQDRSGTASSPGNHDVWFSNPTTGTTITVGTQQASVITGTVGCHLPKDGFNSPTPTPKSTP</sequence>
<name>A0A3A4KN58_9NOCA</name>
<evidence type="ECO:0000256" key="1">
    <source>
        <dbReference type="ARBA" id="ARBA00004193"/>
    </source>
</evidence>
<keyword evidence="6" id="KW-0449">Lipoprotein</keyword>
<reference evidence="8 9" key="1">
    <citation type="submission" date="2018-09" db="EMBL/GenBank/DDBJ databases">
        <title>YIM PH21274 draft genome.</title>
        <authorList>
            <person name="Miao C."/>
        </authorList>
    </citation>
    <scope>NUCLEOTIDE SEQUENCE [LARGE SCALE GENOMIC DNA]</scope>
    <source>
        <strain evidence="8 9">YIM PH 21724</strain>
    </source>
</reference>
<dbReference type="OrthoDB" id="4382082at2"/>
<keyword evidence="7" id="KW-0812">Transmembrane</keyword>
<dbReference type="InterPro" id="IPR032018">
    <property type="entry name" value="LppA/LppB/LprP"/>
</dbReference>
<dbReference type="Proteomes" id="UP000266677">
    <property type="component" value="Unassembled WGS sequence"/>
</dbReference>
<keyword evidence="7" id="KW-1133">Transmembrane helix</keyword>
<proteinExistence type="predicted"/>
<evidence type="ECO:0000256" key="3">
    <source>
        <dbReference type="ARBA" id="ARBA00022729"/>
    </source>
</evidence>
<keyword evidence="3" id="KW-0732">Signal</keyword>
<evidence type="ECO:0000256" key="6">
    <source>
        <dbReference type="ARBA" id="ARBA00023288"/>
    </source>
</evidence>
<evidence type="ECO:0000256" key="2">
    <source>
        <dbReference type="ARBA" id="ARBA00022475"/>
    </source>
</evidence>
<feature type="transmembrane region" description="Helical" evidence="7">
    <location>
        <begin position="12"/>
        <end position="32"/>
    </location>
</feature>
<dbReference type="AlphaFoldDB" id="A0A3A4KN58"/>
<organism evidence="8 9">
    <name type="scientific">Nocardia panacis</name>
    <dbReference type="NCBI Taxonomy" id="2340916"/>
    <lineage>
        <taxon>Bacteria</taxon>
        <taxon>Bacillati</taxon>
        <taxon>Actinomycetota</taxon>
        <taxon>Actinomycetes</taxon>
        <taxon>Mycobacteriales</taxon>
        <taxon>Nocardiaceae</taxon>
        <taxon>Nocardia</taxon>
    </lineage>
</organism>
<comment type="caution">
    <text evidence="8">The sequence shown here is derived from an EMBL/GenBank/DDBJ whole genome shotgun (WGS) entry which is preliminary data.</text>
</comment>
<dbReference type="Pfam" id="PF16708">
    <property type="entry name" value="LppA"/>
    <property type="match status" value="1"/>
</dbReference>
<evidence type="ECO:0000313" key="9">
    <source>
        <dbReference type="Proteomes" id="UP000266677"/>
    </source>
</evidence>
<keyword evidence="2" id="KW-1003">Cell membrane</keyword>
<evidence type="ECO:0008006" key="10">
    <source>
        <dbReference type="Google" id="ProtNLM"/>
    </source>
</evidence>
<comment type="subcellular location">
    <subcellularLocation>
        <location evidence="1">Cell membrane</location>
        <topology evidence="1">Lipid-anchor</topology>
    </subcellularLocation>
</comment>
<protein>
    <recommendedName>
        <fullName evidence="10">Lipoprotein LppV</fullName>
    </recommendedName>
</protein>
<evidence type="ECO:0000256" key="4">
    <source>
        <dbReference type="ARBA" id="ARBA00023136"/>
    </source>
</evidence>
<gene>
    <name evidence="8" type="ORF">D5S18_11020</name>
</gene>